<dbReference type="GO" id="GO:0016740">
    <property type="term" value="F:transferase activity"/>
    <property type="evidence" value="ECO:0007669"/>
    <property type="project" value="UniProtKB-KW"/>
</dbReference>
<evidence type="ECO:0000256" key="12">
    <source>
        <dbReference type="SAM" id="SignalP"/>
    </source>
</evidence>
<evidence type="ECO:0000256" key="2">
    <source>
        <dbReference type="ARBA" id="ARBA00011955"/>
    </source>
</evidence>
<dbReference type="EMBL" id="BAABIA010000003">
    <property type="protein sequence ID" value="GAA5138780.1"/>
    <property type="molecule type" value="Genomic_DNA"/>
</dbReference>
<dbReference type="Pfam" id="PF02424">
    <property type="entry name" value="ApbE"/>
    <property type="match status" value="1"/>
</dbReference>
<keyword evidence="4 11" id="KW-0285">Flavoprotein</keyword>
<feature type="chain" id="PRO_5047516953" description="FAD:protein FMN transferase" evidence="12">
    <location>
        <begin position="21"/>
        <end position="322"/>
    </location>
</feature>
<dbReference type="Gene3D" id="3.10.520.10">
    <property type="entry name" value="ApbE-like domains"/>
    <property type="match status" value="1"/>
</dbReference>
<protein>
    <recommendedName>
        <fullName evidence="3 11">FAD:protein FMN transferase</fullName>
        <ecNumber evidence="2 11">2.7.1.180</ecNumber>
    </recommendedName>
    <alternativeName>
        <fullName evidence="9 11">Flavin transferase</fullName>
    </alternativeName>
</protein>
<evidence type="ECO:0000313" key="13">
    <source>
        <dbReference type="EMBL" id="GAA5138780.1"/>
    </source>
</evidence>
<evidence type="ECO:0000256" key="1">
    <source>
        <dbReference type="ARBA" id="ARBA00001946"/>
    </source>
</evidence>
<evidence type="ECO:0000256" key="4">
    <source>
        <dbReference type="ARBA" id="ARBA00022630"/>
    </source>
</evidence>
<keyword evidence="12" id="KW-0732">Signal</keyword>
<sequence length="322" mass="35185">MNVFFTCLARLAAVGCLLLAGCGGRPPTQLHGATMGSTWSLQIADPIPEARAQEIAVLIRQELQRLENELSHWQPDSDLSRWNQNPGTDWQAVPASLAETVALARRISLETDGALDVTVAPLVALWGFTRHTPLAALPTEAEIREALSHTGWDKLEVQTQPPQLKKHQPQVQVNVAAVTEGYAMDRLRTLLQGRGLENFLLEVGGEVLAQGHAPDGQPWRVGVQAPDGERGESLETLPLKDTCIATSGSYRHRFERDGRSYSHLLDPRTGQPIAHRLVSVSVIHPSCSLADGYATALMVLGPERGRAVAQRLGLRVIWLEEP</sequence>
<dbReference type="RefSeq" id="WP_345736059.1">
    <property type="nucleotide sequence ID" value="NZ_BAABIA010000003.1"/>
</dbReference>
<comment type="catalytic activity">
    <reaction evidence="10 11">
        <text>L-threonyl-[protein] + FAD = FMN-L-threonyl-[protein] + AMP + H(+)</text>
        <dbReference type="Rhea" id="RHEA:36847"/>
        <dbReference type="Rhea" id="RHEA-COMP:11060"/>
        <dbReference type="Rhea" id="RHEA-COMP:11061"/>
        <dbReference type="ChEBI" id="CHEBI:15378"/>
        <dbReference type="ChEBI" id="CHEBI:30013"/>
        <dbReference type="ChEBI" id="CHEBI:57692"/>
        <dbReference type="ChEBI" id="CHEBI:74257"/>
        <dbReference type="ChEBI" id="CHEBI:456215"/>
        <dbReference type="EC" id="2.7.1.180"/>
    </reaction>
</comment>
<comment type="cofactor">
    <cofactor evidence="1">
        <name>Mg(2+)</name>
        <dbReference type="ChEBI" id="CHEBI:18420"/>
    </cofactor>
</comment>
<evidence type="ECO:0000256" key="5">
    <source>
        <dbReference type="ARBA" id="ARBA00022679"/>
    </source>
</evidence>
<dbReference type="InterPro" id="IPR024932">
    <property type="entry name" value="ApbE"/>
</dbReference>
<reference evidence="14" key="1">
    <citation type="journal article" date="2019" name="Int. J. Syst. Evol. Microbiol.">
        <title>The Global Catalogue of Microorganisms (GCM) 10K type strain sequencing project: providing services to taxonomists for standard genome sequencing and annotation.</title>
        <authorList>
            <consortium name="The Broad Institute Genomics Platform"/>
            <consortium name="The Broad Institute Genome Sequencing Center for Infectious Disease"/>
            <person name="Wu L."/>
            <person name="Ma J."/>
        </authorList>
    </citation>
    <scope>NUCLEOTIDE SEQUENCE [LARGE SCALE GENOMIC DNA]</scope>
    <source>
        <strain evidence="14">JCM 18053</strain>
    </source>
</reference>
<evidence type="ECO:0000256" key="8">
    <source>
        <dbReference type="ARBA" id="ARBA00022842"/>
    </source>
</evidence>
<name>A0ABP9P1L3_9BACT</name>
<evidence type="ECO:0000313" key="14">
    <source>
        <dbReference type="Proteomes" id="UP001499852"/>
    </source>
</evidence>
<proteinExistence type="inferred from homology"/>
<keyword evidence="8 11" id="KW-0460">Magnesium</keyword>
<gene>
    <name evidence="13" type="ORF">GCM10023213_18260</name>
</gene>
<organism evidence="13 14">
    <name type="scientific">Prosthecobacter algae</name>
    <dbReference type="NCBI Taxonomy" id="1144682"/>
    <lineage>
        <taxon>Bacteria</taxon>
        <taxon>Pseudomonadati</taxon>
        <taxon>Verrucomicrobiota</taxon>
        <taxon>Verrucomicrobiia</taxon>
        <taxon>Verrucomicrobiales</taxon>
        <taxon>Verrucomicrobiaceae</taxon>
        <taxon>Prosthecobacter</taxon>
    </lineage>
</organism>
<accession>A0ABP9P1L3</accession>
<feature type="signal peptide" evidence="12">
    <location>
        <begin position="1"/>
        <end position="20"/>
    </location>
</feature>
<comment type="caution">
    <text evidence="13">The sequence shown here is derived from an EMBL/GenBank/DDBJ whole genome shotgun (WGS) entry which is preliminary data.</text>
</comment>
<dbReference type="PIRSF" id="PIRSF006268">
    <property type="entry name" value="ApbE"/>
    <property type="match status" value="1"/>
</dbReference>
<dbReference type="SUPFAM" id="SSF143631">
    <property type="entry name" value="ApbE-like"/>
    <property type="match status" value="1"/>
</dbReference>
<evidence type="ECO:0000256" key="7">
    <source>
        <dbReference type="ARBA" id="ARBA00022827"/>
    </source>
</evidence>
<dbReference type="Proteomes" id="UP001499852">
    <property type="component" value="Unassembled WGS sequence"/>
</dbReference>
<dbReference type="EC" id="2.7.1.180" evidence="2 11"/>
<comment type="similarity">
    <text evidence="11">Belongs to the ApbE family.</text>
</comment>
<keyword evidence="7 11" id="KW-0274">FAD</keyword>
<evidence type="ECO:0000256" key="9">
    <source>
        <dbReference type="ARBA" id="ARBA00031306"/>
    </source>
</evidence>
<evidence type="ECO:0000256" key="10">
    <source>
        <dbReference type="ARBA" id="ARBA00048540"/>
    </source>
</evidence>
<evidence type="ECO:0000256" key="11">
    <source>
        <dbReference type="PIRNR" id="PIRNR006268"/>
    </source>
</evidence>
<dbReference type="PANTHER" id="PTHR30040">
    <property type="entry name" value="THIAMINE BIOSYNTHESIS LIPOPROTEIN APBE"/>
    <property type="match status" value="1"/>
</dbReference>
<evidence type="ECO:0000256" key="3">
    <source>
        <dbReference type="ARBA" id="ARBA00016337"/>
    </source>
</evidence>
<keyword evidence="5 11" id="KW-0808">Transferase</keyword>
<dbReference type="PANTHER" id="PTHR30040:SF2">
    <property type="entry name" value="FAD:PROTEIN FMN TRANSFERASE"/>
    <property type="match status" value="1"/>
</dbReference>
<keyword evidence="6 11" id="KW-0479">Metal-binding</keyword>
<evidence type="ECO:0000256" key="6">
    <source>
        <dbReference type="ARBA" id="ARBA00022723"/>
    </source>
</evidence>
<dbReference type="InterPro" id="IPR003374">
    <property type="entry name" value="ApbE-like_sf"/>
</dbReference>
<keyword evidence="14" id="KW-1185">Reference proteome</keyword>